<evidence type="ECO:0000313" key="5">
    <source>
        <dbReference type="WBParaSite" id="SMRG1_6440.2"/>
    </source>
</evidence>
<dbReference type="CDD" id="cd01650">
    <property type="entry name" value="RT_nLTR_like"/>
    <property type="match status" value="1"/>
</dbReference>
<dbReference type="Proteomes" id="UP000050790">
    <property type="component" value="Unassembled WGS sequence"/>
</dbReference>
<dbReference type="Pfam" id="PF14529">
    <property type="entry name" value="Exo_endo_phos_2"/>
    <property type="match status" value="1"/>
</dbReference>
<dbReference type="AlphaFoldDB" id="A0AA85A595"/>
<sequence length="1065" mass="121646">MGSPNVEGDNPTILKPSIYSDLMGSGRSFSTSINVSSLENFLTGPPDHSPDTLPNHSTLPSTLRHTSFTKTTPDYPSRINPTGNKLNAHQYGVDAPNSSFSRCKTDKSLGIHHTLLLDKQSPYLTLMLINARSVQSKMTHLRTLLLLNNPSLVLITESWLSSDTTDTFLQIDTYELFRCDRVTKKGGGCLVYVSKYLRAEIYSDHVLSKLPESIWLTVYTHECKILIGCIYRAPNTPSSNDTIISESFAQAASLDFTYKIVCGDFNLPTINWKTHSGPLCFEHILRTLDIHGWQQHVHLPTRNHNILDLIFCHNVTPTSMVVGEKFHNSDHKIVLCTLPILAICNKLKTLNTRFQYRDYANADWENFRFLIKHSDWGSFFTSNSLLETLEIFNITTKSALDTTVPSKIGFKTITPYLNQKTRTKLRKLKRMYHISKDFSALHQIYSVLDGVQSQHNKRKQVEERTALTATSKAQALCRLLTKRIRKETDHNIHSLLHDGVTYNDQSVICELLSEWFSHNGNTSDAPDIDIKCTGKNDLSTINFDIRSIHTAIKTLKSNASSGADDIPSIVYKMSGPDIQMLLLKIYTLSLETGTYPETWKVTYVLPKHKSGPRNLVENYRPINITPVISRIMEKVIQNQLSDHLLKEDLIDPSQHGFIRTRSCSTCLIDFFNEVTRIRDQKKLVIILYFDIKKAFDKVPHNLLINRLKSVGIINPLLQWIKSFLTNRYQITKINSNTSTPRPITSGVVQGSVLGPLLFIIYINNICKCFSTGKTYLYADDLKVIYKTDISDLRSTMETIQRELNMVNDWCKRWRLELNTEKCGWLCIGDTSLKTKLTLSNHTLPRLALVTDLGVHYSHSLNFSEHISAKASKMRKLLGFILRNFYQNESKILLYKVCVRPIAEYCSFLFSNLRVSDILKVEGIQRDFTRKVLKTDLVIDYSSRCQILGIAPLWKRRLRSNLILYFKLLKNLTYSTCKIILARDSHEYGLRNKVSTVKVEKYRSKTRENFFLTKYAIIWNSLPSETRMADELHTFVKLLDQALTCTNLARTNTSAPHSDIIGSLHV</sequence>
<evidence type="ECO:0000313" key="4">
    <source>
        <dbReference type="WBParaSite" id="SMRG1_6440.1"/>
    </source>
</evidence>
<accession>A0AA85A595</accession>
<dbReference type="InterPro" id="IPR036691">
    <property type="entry name" value="Endo/exonu/phosph_ase_sf"/>
</dbReference>
<feature type="compositionally biased region" description="Polar residues" evidence="1">
    <location>
        <begin position="52"/>
        <end position="80"/>
    </location>
</feature>
<dbReference type="WBParaSite" id="SMRG1_6440.2">
    <property type="protein sequence ID" value="SMRG1_6440.2"/>
    <property type="gene ID" value="SMRG1_6440"/>
</dbReference>
<evidence type="ECO:0000313" key="3">
    <source>
        <dbReference type="Proteomes" id="UP000050790"/>
    </source>
</evidence>
<proteinExistence type="predicted"/>
<dbReference type="SUPFAM" id="SSF56672">
    <property type="entry name" value="DNA/RNA polymerases"/>
    <property type="match status" value="1"/>
</dbReference>
<dbReference type="PROSITE" id="PS50878">
    <property type="entry name" value="RT_POL"/>
    <property type="match status" value="1"/>
</dbReference>
<dbReference type="Gene3D" id="3.60.10.10">
    <property type="entry name" value="Endonuclease/exonuclease/phosphatase"/>
    <property type="match status" value="1"/>
</dbReference>
<dbReference type="GO" id="GO:0003824">
    <property type="term" value="F:catalytic activity"/>
    <property type="evidence" value="ECO:0007669"/>
    <property type="project" value="InterPro"/>
</dbReference>
<dbReference type="SUPFAM" id="SSF56219">
    <property type="entry name" value="DNase I-like"/>
    <property type="match status" value="1"/>
</dbReference>
<dbReference type="WBParaSite" id="SMRG1_6440.1">
    <property type="protein sequence ID" value="SMRG1_6440.1"/>
    <property type="gene ID" value="SMRG1_6440"/>
</dbReference>
<dbReference type="PANTHER" id="PTHR33332">
    <property type="entry name" value="REVERSE TRANSCRIPTASE DOMAIN-CONTAINING PROTEIN"/>
    <property type="match status" value="1"/>
</dbReference>
<name>A0AA85A595_9TREM</name>
<organism evidence="3 4">
    <name type="scientific">Schistosoma margrebowiei</name>
    <dbReference type="NCBI Taxonomy" id="48269"/>
    <lineage>
        <taxon>Eukaryota</taxon>
        <taxon>Metazoa</taxon>
        <taxon>Spiralia</taxon>
        <taxon>Lophotrochozoa</taxon>
        <taxon>Platyhelminthes</taxon>
        <taxon>Trematoda</taxon>
        <taxon>Digenea</taxon>
        <taxon>Strigeidida</taxon>
        <taxon>Schistosomatoidea</taxon>
        <taxon>Schistosomatidae</taxon>
        <taxon>Schistosoma</taxon>
    </lineage>
</organism>
<evidence type="ECO:0000256" key="1">
    <source>
        <dbReference type="SAM" id="MobiDB-lite"/>
    </source>
</evidence>
<dbReference type="InterPro" id="IPR005135">
    <property type="entry name" value="Endo/exonuclease/phosphatase"/>
</dbReference>
<dbReference type="InterPro" id="IPR000477">
    <property type="entry name" value="RT_dom"/>
</dbReference>
<dbReference type="InterPro" id="IPR043502">
    <property type="entry name" value="DNA/RNA_pol_sf"/>
</dbReference>
<dbReference type="Pfam" id="PF00078">
    <property type="entry name" value="RVT_1"/>
    <property type="match status" value="1"/>
</dbReference>
<protein>
    <recommendedName>
        <fullName evidence="2">Reverse transcriptase domain-containing protein</fullName>
    </recommendedName>
</protein>
<feature type="domain" description="Reverse transcriptase" evidence="2">
    <location>
        <begin position="588"/>
        <end position="843"/>
    </location>
</feature>
<feature type="region of interest" description="Disordered" evidence="1">
    <location>
        <begin position="43"/>
        <end position="80"/>
    </location>
</feature>
<evidence type="ECO:0000259" key="2">
    <source>
        <dbReference type="PROSITE" id="PS50878"/>
    </source>
</evidence>
<reference evidence="4 5" key="1">
    <citation type="submission" date="2023-11" db="UniProtKB">
        <authorList>
            <consortium name="WormBaseParasite"/>
        </authorList>
    </citation>
    <scope>IDENTIFICATION</scope>
</reference>